<reference evidence="3" key="1">
    <citation type="submission" date="2016-10" db="EMBL/GenBank/DDBJ databases">
        <authorList>
            <person name="Varghese N."/>
            <person name="Submissions S."/>
        </authorList>
    </citation>
    <scope>NUCLEOTIDE SEQUENCE [LARGE SCALE GENOMIC DNA]</scope>
    <source>
        <strain evidence="3">DC30,IBRC 10041,KCTC 4046</strain>
    </source>
</reference>
<dbReference type="InterPro" id="IPR029068">
    <property type="entry name" value="Glyas_Bleomycin-R_OHBP_Dase"/>
</dbReference>
<keyword evidence="2" id="KW-0223">Dioxygenase</keyword>
<dbReference type="PANTHER" id="PTHR43279">
    <property type="entry name" value="CATECHOL-2,3-DIOXYGENASE"/>
    <property type="match status" value="1"/>
</dbReference>
<feature type="domain" description="VOC" evidence="1">
    <location>
        <begin position="16"/>
        <end position="131"/>
    </location>
</feature>
<evidence type="ECO:0000259" key="1">
    <source>
        <dbReference type="PROSITE" id="PS51819"/>
    </source>
</evidence>
<evidence type="ECO:0000313" key="3">
    <source>
        <dbReference type="Proteomes" id="UP000199079"/>
    </source>
</evidence>
<organism evidence="2 3">
    <name type="scientific">Halopenitus persicus</name>
    <dbReference type="NCBI Taxonomy" id="1048396"/>
    <lineage>
        <taxon>Archaea</taxon>
        <taxon>Methanobacteriati</taxon>
        <taxon>Methanobacteriota</taxon>
        <taxon>Stenosarchaea group</taxon>
        <taxon>Halobacteria</taxon>
        <taxon>Halobacteriales</taxon>
        <taxon>Haloferacaceae</taxon>
        <taxon>Halopenitus</taxon>
    </lineage>
</organism>
<keyword evidence="3" id="KW-1185">Reference proteome</keyword>
<dbReference type="OrthoDB" id="37941at2157"/>
<proteinExistence type="predicted"/>
<dbReference type="Pfam" id="PF00903">
    <property type="entry name" value="Glyoxalase"/>
    <property type="match status" value="1"/>
</dbReference>
<gene>
    <name evidence="2" type="ORF">SAMN05216564_10419</name>
</gene>
<accession>A0A1H3I7S0</accession>
<dbReference type="RefSeq" id="WP_092732457.1">
    <property type="nucleotide sequence ID" value="NZ_FNPC01000004.1"/>
</dbReference>
<evidence type="ECO:0000313" key="2">
    <source>
        <dbReference type="EMBL" id="SDY23793.1"/>
    </source>
</evidence>
<dbReference type="CDD" id="cd16359">
    <property type="entry name" value="VOC_BsCatE_like_C"/>
    <property type="match status" value="1"/>
</dbReference>
<dbReference type="GO" id="GO:0051213">
    <property type="term" value="F:dioxygenase activity"/>
    <property type="evidence" value="ECO:0007669"/>
    <property type="project" value="UniProtKB-KW"/>
</dbReference>
<dbReference type="CDD" id="cd07255">
    <property type="entry name" value="VOC_BsCatE_like_N"/>
    <property type="match status" value="1"/>
</dbReference>
<dbReference type="EMBL" id="FNPC01000004">
    <property type="protein sequence ID" value="SDY23793.1"/>
    <property type="molecule type" value="Genomic_DNA"/>
</dbReference>
<dbReference type="AlphaFoldDB" id="A0A1H3I7S0"/>
<name>A0A1H3I7S0_9EURY</name>
<dbReference type="SUPFAM" id="SSF54593">
    <property type="entry name" value="Glyoxalase/Bleomycin resistance protein/Dihydroxybiphenyl dioxygenase"/>
    <property type="match status" value="2"/>
</dbReference>
<dbReference type="Gene3D" id="3.10.180.10">
    <property type="entry name" value="2,3-Dihydroxybiphenyl 1,2-Dioxygenase, domain 1"/>
    <property type="match status" value="2"/>
</dbReference>
<keyword evidence="2" id="KW-0560">Oxidoreductase</keyword>
<dbReference type="PROSITE" id="PS51819">
    <property type="entry name" value="VOC"/>
    <property type="match status" value="1"/>
</dbReference>
<dbReference type="PANTHER" id="PTHR43279:SF1">
    <property type="entry name" value="CATECHOL-2,3-DIOXYGENASE"/>
    <property type="match status" value="1"/>
</dbReference>
<dbReference type="Proteomes" id="UP000199079">
    <property type="component" value="Unassembled WGS sequence"/>
</dbReference>
<dbReference type="InterPro" id="IPR004360">
    <property type="entry name" value="Glyas_Fos-R_dOase_dom"/>
</dbReference>
<protein>
    <submittedName>
        <fullName evidence="2">Catechol 2,3-dioxygenase</fullName>
    </submittedName>
</protein>
<sequence length="294" mass="31463">MDEVPSEGDGLPPETRIGRTALTVSDLPEMADFYRDVVGLSVLGRSDATAVLGVEGTPLLVLEHDPEAPTRRRSGAGLFHNAFRVPSRGALGDALARVQERWQLGGASDHGVSEALYLTDPEGNGIEIYRDYPREEWPRSDDGTVRMGTYPLDLEPVEAVAAGDSKLPTGTDVGHVHLEVSSLATFRDFYVDRVGFETQTAMPAALFVAAGGYHHHLGANTWNHRSGPAEGRGVSWFEVVLPDGAALEALEGRLADGEHAVTEVDDGVSVTGPDGIEVRFRVGTSHPILSGSYL</sequence>
<dbReference type="InterPro" id="IPR037523">
    <property type="entry name" value="VOC_core"/>
</dbReference>